<keyword evidence="1" id="KW-0472">Membrane</keyword>
<evidence type="ECO:0000256" key="1">
    <source>
        <dbReference type="SAM" id="Phobius"/>
    </source>
</evidence>
<comment type="caution">
    <text evidence="3">The sequence shown here is derived from an EMBL/GenBank/DDBJ whole genome shotgun (WGS) entry which is preliminary data.</text>
</comment>
<keyword evidence="1" id="KW-0812">Transmembrane</keyword>
<proteinExistence type="predicted"/>
<accession>A0A371HPR1</accession>
<evidence type="ECO:0000313" key="4">
    <source>
        <dbReference type="Proteomes" id="UP000257109"/>
    </source>
</evidence>
<gene>
    <name evidence="3" type="ORF">CR513_11521</name>
</gene>
<protein>
    <recommendedName>
        <fullName evidence="2">Integrase zinc-binding domain-containing protein</fullName>
    </recommendedName>
</protein>
<name>A0A371HPR1_MUCPR</name>
<keyword evidence="4" id="KW-1185">Reference proteome</keyword>
<dbReference type="Pfam" id="PF17921">
    <property type="entry name" value="Integrase_H2C2"/>
    <property type="match status" value="1"/>
</dbReference>
<feature type="transmembrane region" description="Helical" evidence="1">
    <location>
        <begin position="12"/>
        <end position="35"/>
    </location>
</feature>
<keyword evidence="1" id="KW-1133">Transmembrane helix</keyword>
<evidence type="ECO:0000313" key="3">
    <source>
        <dbReference type="EMBL" id="RDY04737.1"/>
    </source>
</evidence>
<dbReference type="Gene3D" id="1.10.340.70">
    <property type="match status" value="1"/>
</dbReference>
<dbReference type="InterPro" id="IPR041588">
    <property type="entry name" value="Integrase_H2C2"/>
</dbReference>
<feature type="non-terminal residue" evidence="3">
    <location>
        <position position="1"/>
    </location>
</feature>
<reference evidence="3" key="1">
    <citation type="submission" date="2018-05" db="EMBL/GenBank/DDBJ databases">
        <title>Draft genome of Mucuna pruriens seed.</title>
        <authorList>
            <person name="Nnadi N.E."/>
            <person name="Vos R."/>
            <person name="Hasami M.H."/>
            <person name="Devisetty U.K."/>
            <person name="Aguiy J.C."/>
        </authorList>
    </citation>
    <scope>NUCLEOTIDE SEQUENCE [LARGE SCALE GENOMIC DNA]</scope>
    <source>
        <strain evidence="3">JCA_2017</strain>
    </source>
</reference>
<dbReference type="OrthoDB" id="407598at2759"/>
<dbReference type="EMBL" id="QJKJ01002025">
    <property type="protein sequence ID" value="RDY04737.1"/>
    <property type="molecule type" value="Genomic_DNA"/>
</dbReference>
<organism evidence="3 4">
    <name type="scientific">Mucuna pruriens</name>
    <name type="common">Velvet bean</name>
    <name type="synonym">Dolichos pruriens</name>
    <dbReference type="NCBI Taxonomy" id="157652"/>
    <lineage>
        <taxon>Eukaryota</taxon>
        <taxon>Viridiplantae</taxon>
        <taxon>Streptophyta</taxon>
        <taxon>Embryophyta</taxon>
        <taxon>Tracheophyta</taxon>
        <taxon>Spermatophyta</taxon>
        <taxon>Magnoliopsida</taxon>
        <taxon>eudicotyledons</taxon>
        <taxon>Gunneridae</taxon>
        <taxon>Pentapetalae</taxon>
        <taxon>rosids</taxon>
        <taxon>fabids</taxon>
        <taxon>Fabales</taxon>
        <taxon>Fabaceae</taxon>
        <taxon>Papilionoideae</taxon>
        <taxon>50 kb inversion clade</taxon>
        <taxon>NPAAA clade</taxon>
        <taxon>indigoferoid/millettioid clade</taxon>
        <taxon>Phaseoleae</taxon>
        <taxon>Mucuna</taxon>
    </lineage>
</organism>
<sequence length="116" mass="13513">MRLIIHVLGVSLVNVWLSILMIFLFILHVVFLGFVDCPHGIKVDEEKVNVIQIQEGGLIGHFGEHTYETLHEHFYWPLVSKDVHHIYERCLVCKMESLGSHPMDCSLHFLFLPHLR</sequence>
<evidence type="ECO:0000259" key="2">
    <source>
        <dbReference type="Pfam" id="PF17921"/>
    </source>
</evidence>
<dbReference type="Proteomes" id="UP000257109">
    <property type="component" value="Unassembled WGS sequence"/>
</dbReference>
<dbReference type="AlphaFoldDB" id="A0A371HPR1"/>
<feature type="domain" description="Integrase zinc-binding" evidence="2">
    <location>
        <begin position="58"/>
        <end position="95"/>
    </location>
</feature>